<proteinExistence type="predicted"/>
<dbReference type="OrthoDB" id="6902794at2"/>
<organism evidence="1 2">
    <name type="scientific">Pseudomonas cremoricolorata</name>
    <dbReference type="NCBI Taxonomy" id="157783"/>
    <lineage>
        <taxon>Bacteria</taxon>
        <taxon>Pseudomonadati</taxon>
        <taxon>Pseudomonadota</taxon>
        <taxon>Gammaproteobacteria</taxon>
        <taxon>Pseudomonadales</taxon>
        <taxon>Pseudomonadaceae</taxon>
        <taxon>Pseudomonas</taxon>
    </lineage>
</organism>
<gene>
    <name evidence="1" type="ORF">LK03_13235</name>
</gene>
<reference evidence="1 2" key="1">
    <citation type="submission" date="2014-09" db="EMBL/GenBank/DDBJ databases">
        <authorList>
            <person name="Chan K.-G."/>
        </authorList>
    </citation>
    <scope>NUCLEOTIDE SEQUENCE [LARGE SCALE GENOMIC DNA]</scope>
    <source>
        <strain evidence="1 2">ND07</strain>
    </source>
</reference>
<dbReference type="EMBL" id="CP009455">
    <property type="protein sequence ID" value="AIR90198.1"/>
    <property type="molecule type" value="Genomic_DNA"/>
</dbReference>
<keyword evidence="2" id="KW-1185">Reference proteome</keyword>
<dbReference type="RefSeq" id="WP_038412813.1">
    <property type="nucleotide sequence ID" value="NZ_CP009455.1"/>
</dbReference>
<dbReference type="STRING" id="157783.LK03_13235"/>
<dbReference type="AlphaFoldDB" id="A0A089YEQ4"/>
<protein>
    <submittedName>
        <fullName evidence="1">Uncharacterized protein</fullName>
    </submittedName>
</protein>
<accession>A0A089YEQ4</accession>
<dbReference type="Proteomes" id="UP000029493">
    <property type="component" value="Chromosome"/>
</dbReference>
<dbReference type="KEGG" id="psw:LK03_13235"/>
<name>A0A089YEQ4_9PSED</name>
<evidence type="ECO:0000313" key="2">
    <source>
        <dbReference type="Proteomes" id="UP000029493"/>
    </source>
</evidence>
<evidence type="ECO:0000313" key="1">
    <source>
        <dbReference type="EMBL" id="AIR90198.1"/>
    </source>
</evidence>
<sequence>MQTSTSIAFAQGLPRLEELLASTKIAREEARARVTPPLYQAKGVGSIWVISEIATGQVAGHAYQYETALVFVKAMEAGAASKRGLQ</sequence>